<dbReference type="InterPro" id="IPR037925">
    <property type="entry name" value="FlgE/F/G-like"/>
</dbReference>
<keyword evidence="7" id="KW-0969">Cilium</keyword>
<evidence type="ECO:0000313" key="7">
    <source>
        <dbReference type="EMBL" id="OIQ81045.1"/>
    </source>
</evidence>
<feature type="domain" description="Flagellar basal body rod protein N-terminal" evidence="4">
    <location>
        <begin position="5"/>
        <end position="35"/>
    </location>
</feature>
<evidence type="ECO:0000256" key="1">
    <source>
        <dbReference type="ARBA" id="ARBA00009677"/>
    </source>
</evidence>
<dbReference type="NCBIfam" id="TIGR03506">
    <property type="entry name" value="FlgEFG_subfam"/>
    <property type="match status" value="1"/>
</dbReference>
<evidence type="ECO:0000259" key="4">
    <source>
        <dbReference type="Pfam" id="PF00460"/>
    </source>
</evidence>
<accession>A0A1J5QYR5</accession>
<feature type="domain" description="Flagellar hook protein FlgE/F/G-like D1" evidence="6">
    <location>
        <begin position="81"/>
        <end position="146"/>
    </location>
</feature>
<keyword evidence="7" id="KW-0966">Cell projection</keyword>
<comment type="caution">
    <text evidence="7">The sequence shown here is derived from an EMBL/GenBank/DDBJ whole genome shotgun (WGS) entry which is preliminary data.</text>
</comment>
<dbReference type="EMBL" id="MLJW01000977">
    <property type="protein sequence ID" value="OIQ81045.1"/>
    <property type="molecule type" value="Genomic_DNA"/>
</dbReference>
<dbReference type="Pfam" id="PF00460">
    <property type="entry name" value="Flg_bb_rod"/>
    <property type="match status" value="1"/>
</dbReference>
<dbReference type="InterPro" id="IPR053967">
    <property type="entry name" value="LlgE_F_G-like_D1"/>
</dbReference>
<evidence type="ECO:0000256" key="3">
    <source>
        <dbReference type="ARBA" id="ARBA00040228"/>
    </source>
</evidence>
<dbReference type="AlphaFoldDB" id="A0A1J5QYR5"/>
<dbReference type="Pfam" id="PF22692">
    <property type="entry name" value="LlgE_F_G_D1"/>
    <property type="match status" value="1"/>
</dbReference>
<dbReference type="NCBIfam" id="NF009280">
    <property type="entry name" value="PRK12640.1"/>
    <property type="match status" value="1"/>
</dbReference>
<dbReference type="InterPro" id="IPR010930">
    <property type="entry name" value="Flg_bb/hook_C_dom"/>
</dbReference>
<dbReference type="Pfam" id="PF06429">
    <property type="entry name" value="Flg_bbr_C"/>
    <property type="match status" value="1"/>
</dbReference>
<dbReference type="SUPFAM" id="SSF117143">
    <property type="entry name" value="Flagellar hook protein flgE"/>
    <property type="match status" value="1"/>
</dbReference>
<dbReference type="PANTHER" id="PTHR30435:SF18">
    <property type="entry name" value="FLAGELLAR BASAL-BODY ROD PROTEIN FLGF"/>
    <property type="match status" value="1"/>
</dbReference>
<reference evidence="7" key="1">
    <citation type="submission" date="2016-10" db="EMBL/GenBank/DDBJ databases">
        <title>Sequence of Gallionella enrichment culture.</title>
        <authorList>
            <person name="Poehlein A."/>
            <person name="Muehling M."/>
            <person name="Daniel R."/>
        </authorList>
    </citation>
    <scope>NUCLEOTIDE SEQUENCE</scope>
</reference>
<evidence type="ECO:0000256" key="2">
    <source>
        <dbReference type="ARBA" id="ARBA00038560"/>
    </source>
</evidence>
<feature type="domain" description="Flagellar basal-body/hook protein C-terminal" evidence="5">
    <location>
        <begin position="197"/>
        <end position="236"/>
    </location>
</feature>
<proteinExistence type="inferred from homology"/>
<dbReference type="InterPro" id="IPR020013">
    <property type="entry name" value="Flagellar_FlgE/F/G"/>
</dbReference>
<comment type="similarity">
    <text evidence="1">Belongs to the flagella basal body rod proteins family.</text>
</comment>
<dbReference type="GO" id="GO:0009288">
    <property type="term" value="C:bacterial-type flagellum"/>
    <property type="evidence" value="ECO:0007669"/>
    <property type="project" value="TreeGrafter"/>
</dbReference>
<organism evidence="7">
    <name type="scientific">mine drainage metagenome</name>
    <dbReference type="NCBI Taxonomy" id="410659"/>
    <lineage>
        <taxon>unclassified sequences</taxon>
        <taxon>metagenomes</taxon>
        <taxon>ecological metagenomes</taxon>
    </lineage>
</organism>
<dbReference type="InterPro" id="IPR001444">
    <property type="entry name" value="Flag_bb_rod_N"/>
</dbReference>
<comment type="subunit">
    <text evidence="2">The basal body constitutes a major portion of the flagellar organelle and consists of five rings (E,L,P,S, and M) mounted on a central rod. The rod consists of about 26 subunits of FlgG in the distal portion, and FlgB, FlgC and FlgF are thought to build up the proximal portion of the rod with about 6 subunits each.</text>
</comment>
<evidence type="ECO:0000259" key="6">
    <source>
        <dbReference type="Pfam" id="PF22692"/>
    </source>
</evidence>
<keyword evidence="7" id="KW-0282">Flagellum</keyword>
<protein>
    <recommendedName>
        <fullName evidence="3">Flagellar basal-body rod protein FlgF</fullName>
    </recommendedName>
</protein>
<name>A0A1J5QYR5_9ZZZZ</name>
<sequence length="246" mass="25616">MDRLLYIAMNGAKHSLYQQAVTAQNLANASTTAYKSQNTAFRAVPVVGPGAPTRTFVVDSTPNADLSSGGMQTTGRPLDVAVQGNGWIAVQDASGQPAYTRNGSLQVGMNGQLVTSNGLPVLGTGGPIAIPANSEVSVGKDGTVTVITNNLYNAATTIDQIRLVNPADADMVRGDDGLFRQRNGQPAPADASVSLATGALESSNVSSVNALISMINQSRYFDMQMELMQKAADNDTHAVQVMSLTA</sequence>
<dbReference type="PANTHER" id="PTHR30435">
    <property type="entry name" value="FLAGELLAR PROTEIN"/>
    <property type="match status" value="1"/>
</dbReference>
<dbReference type="GO" id="GO:0071978">
    <property type="term" value="P:bacterial-type flagellum-dependent swarming motility"/>
    <property type="evidence" value="ECO:0007669"/>
    <property type="project" value="TreeGrafter"/>
</dbReference>
<gene>
    <name evidence="7" type="primary">flgF_8</name>
    <name evidence="7" type="ORF">GALL_371880</name>
</gene>
<evidence type="ECO:0000259" key="5">
    <source>
        <dbReference type="Pfam" id="PF06429"/>
    </source>
</evidence>